<evidence type="ECO:0000313" key="1">
    <source>
        <dbReference type="EMBL" id="MFC4673517.1"/>
    </source>
</evidence>
<accession>A0ABV9KUF5</accession>
<evidence type="ECO:0000313" key="2">
    <source>
        <dbReference type="Proteomes" id="UP001596023"/>
    </source>
</evidence>
<evidence type="ECO:0008006" key="3">
    <source>
        <dbReference type="Google" id="ProtNLM"/>
    </source>
</evidence>
<gene>
    <name evidence="1" type="ORF">ACFO6W_07420</name>
</gene>
<dbReference type="EMBL" id="JBHSGN010000058">
    <property type="protein sequence ID" value="MFC4673517.1"/>
    <property type="molecule type" value="Genomic_DNA"/>
</dbReference>
<dbReference type="RefSeq" id="WP_379994866.1">
    <property type="nucleotide sequence ID" value="NZ_JBHSGN010000058.1"/>
</dbReference>
<organism evidence="1 2">
    <name type="scientific">Dysgonomonas termitidis</name>
    <dbReference type="NCBI Taxonomy" id="1516126"/>
    <lineage>
        <taxon>Bacteria</taxon>
        <taxon>Pseudomonadati</taxon>
        <taxon>Bacteroidota</taxon>
        <taxon>Bacteroidia</taxon>
        <taxon>Bacteroidales</taxon>
        <taxon>Dysgonomonadaceae</taxon>
        <taxon>Dysgonomonas</taxon>
    </lineage>
</organism>
<dbReference type="Proteomes" id="UP001596023">
    <property type="component" value="Unassembled WGS sequence"/>
</dbReference>
<reference evidence="2" key="1">
    <citation type="journal article" date="2019" name="Int. J. Syst. Evol. Microbiol.">
        <title>The Global Catalogue of Microorganisms (GCM) 10K type strain sequencing project: providing services to taxonomists for standard genome sequencing and annotation.</title>
        <authorList>
            <consortium name="The Broad Institute Genomics Platform"/>
            <consortium name="The Broad Institute Genome Sequencing Center for Infectious Disease"/>
            <person name="Wu L."/>
            <person name="Ma J."/>
        </authorList>
    </citation>
    <scope>NUCLEOTIDE SEQUENCE [LARGE SCALE GENOMIC DNA]</scope>
    <source>
        <strain evidence="2">CCUG 66188</strain>
    </source>
</reference>
<proteinExistence type="predicted"/>
<comment type="caution">
    <text evidence="1">The sequence shown here is derived from an EMBL/GenBank/DDBJ whole genome shotgun (WGS) entry which is preliminary data.</text>
</comment>
<protein>
    <recommendedName>
        <fullName evidence="3">Helix-turn-helix domain-containing protein</fullName>
    </recommendedName>
</protein>
<name>A0ABV9KUF5_9BACT</name>
<sequence length="174" mass="20074">MGKKKQPEKPDYIKLRRTAYEYVVEQGKTQKEAAQILGVSEKTMSEWANEGGWRELRKTRQSAASTARENIQRIISLLSDKRLNIEYQITEAIDAGDADLEIRLRKEAGRISNDMAYQNKALGELNKEKGATLGMYVDIFDEIFRALKSYSPELFEQTIEFQTLYLRRKSNELG</sequence>
<keyword evidence="2" id="KW-1185">Reference proteome</keyword>